<name>A0A1B0G370_GLOMM</name>
<dbReference type="VEuPathDB" id="VectorBase:GMOY007771"/>
<accession>A0A1B0G370</accession>
<proteinExistence type="predicted"/>
<evidence type="ECO:0000313" key="2">
    <source>
        <dbReference type="EnsemblMetazoa" id="GMOY007771-PA"/>
    </source>
</evidence>
<evidence type="ECO:0000256" key="1">
    <source>
        <dbReference type="SAM" id="MobiDB-lite"/>
    </source>
</evidence>
<dbReference type="EMBL" id="CCAG010005574">
    <property type="status" value="NOT_ANNOTATED_CDS"/>
    <property type="molecule type" value="Genomic_DNA"/>
</dbReference>
<evidence type="ECO:0000313" key="3">
    <source>
        <dbReference type="Proteomes" id="UP000092444"/>
    </source>
</evidence>
<feature type="compositionally biased region" description="Low complexity" evidence="1">
    <location>
        <begin position="75"/>
        <end position="86"/>
    </location>
</feature>
<dbReference type="AlphaFoldDB" id="A0A1B0G370"/>
<reference evidence="2" key="1">
    <citation type="submission" date="2020-05" db="UniProtKB">
        <authorList>
            <consortium name="EnsemblMetazoa"/>
        </authorList>
    </citation>
    <scope>IDENTIFICATION</scope>
    <source>
        <strain evidence="2">Yale</strain>
    </source>
</reference>
<organism evidence="2 3">
    <name type="scientific">Glossina morsitans morsitans</name>
    <name type="common">Savannah tsetse fly</name>
    <dbReference type="NCBI Taxonomy" id="37546"/>
    <lineage>
        <taxon>Eukaryota</taxon>
        <taxon>Metazoa</taxon>
        <taxon>Ecdysozoa</taxon>
        <taxon>Arthropoda</taxon>
        <taxon>Hexapoda</taxon>
        <taxon>Insecta</taxon>
        <taxon>Pterygota</taxon>
        <taxon>Neoptera</taxon>
        <taxon>Endopterygota</taxon>
        <taxon>Diptera</taxon>
        <taxon>Brachycera</taxon>
        <taxon>Muscomorpha</taxon>
        <taxon>Hippoboscoidea</taxon>
        <taxon>Glossinidae</taxon>
        <taxon>Glossina</taxon>
    </lineage>
</organism>
<feature type="region of interest" description="Disordered" evidence="1">
    <location>
        <begin position="65"/>
        <end position="92"/>
    </location>
</feature>
<dbReference type="Proteomes" id="UP000092444">
    <property type="component" value="Unassembled WGS sequence"/>
</dbReference>
<feature type="compositionally biased region" description="Polar residues" evidence="1">
    <location>
        <begin position="65"/>
        <end position="74"/>
    </location>
</feature>
<keyword evidence="3" id="KW-1185">Reference proteome</keyword>
<protein>
    <submittedName>
        <fullName evidence="2">Uncharacterized protein</fullName>
    </submittedName>
</protein>
<sequence length="144" mass="16424">MIALVMMLSPQEVFSFLLYEEELYKQFRVQKQKLITKTFNCGRKSPFCIYQFTVPCSYKALTGTPGSPLSTRTLSASSHSSSSSKGSPDEPFPVPLLREYAAKLISLKSFESNVSKALSKKENEIRRRNWKLALTYNTYKKDCD</sequence>
<dbReference type="EnsemblMetazoa" id="GMOY007771-RA">
    <property type="protein sequence ID" value="GMOY007771-PA"/>
    <property type="gene ID" value="GMOY007771"/>
</dbReference>